<proteinExistence type="predicted"/>
<reference evidence="1" key="1">
    <citation type="submission" date="2021-01" db="EMBL/GenBank/DDBJ databases">
        <title>Chromosome-level genome assembly of a human fungal pathogen reveals clustering of transcriptionally co-regulated genes.</title>
        <authorList>
            <person name="Voorhies M."/>
            <person name="Cohen S."/>
            <person name="Shea T.P."/>
            <person name="Petrus S."/>
            <person name="Munoz J.F."/>
            <person name="Poplawski S."/>
            <person name="Goldman W.E."/>
            <person name="Michael T."/>
            <person name="Cuomo C.A."/>
            <person name="Sil A."/>
            <person name="Beyhan S."/>
        </authorList>
    </citation>
    <scope>NUCLEOTIDE SEQUENCE</scope>
    <source>
        <strain evidence="1">WU24</strain>
    </source>
</reference>
<name>A0A8A1M9A8_AJECA</name>
<accession>A0A8A1M9A8</accession>
<dbReference type="Proteomes" id="UP000663671">
    <property type="component" value="Chromosome 1"/>
</dbReference>
<sequence>MDQGAVISCERERYTAQPSPVSMLCVCYVRVGNLWIKFVRAIAWSVLLAGFRSPYRLSTYEGSYQDDNIIPPGFVKADESVENGLAKLLPSGGFLLGYGLKEIINACSEDTLHRGHMVMDGVGGEDRL</sequence>
<protein>
    <submittedName>
        <fullName evidence="1">Uncharacterized protein</fullName>
    </submittedName>
</protein>
<dbReference type="AlphaFoldDB" id="A0A8A1M9A8"/>
<evidence type="ECO:0000313" key="2">
    <source>
        <dbReference type="Proteomes" id="UP000663671"/>
    </source>
</evidence>
<organism evidence="1 2">
    <name type="scientific">Ajellomyces capsulatus</name>
    <name type="common">Darling's disease fungus</name>
    <name type="synonym">Histoplasma capsulatum</name>
    <dbReference type="NCBI Taxonomy" id="5037"/>
    <lineage>
        <taxon>Eukaryota</taxon>
        <taxon>Fungi</taxon>
        <taxon>Dikarya</taxon>
        <taxon>Ascomycota</taxon>
        <taxon>Pezizomycotina</taxon>
        <taxon>Eurotiomycetes</taxon>
        <taxon>Eurotiomycetidae</taxon>
        <taxon>Onygenales</taxon>
        <taxon>Ajellomycetaceae</taxon>
        <taxon>Histoplasma</taxon>
    </lineage>
</organism>
<dbReference type="VEuPathDB" id="FungiDB:I7I51_00143"/>
<evidence type="ECO:0000313" key="1">
    <source>
        <dbReference type="EMBL" id="QSS63086.1"/>
    </source>
</evidence>
<dbReference type="EMBL" id="CP069114">
    <property type="protein sequence ID" value="QSS63086.1"/>
    <property type="molecule type" value="Genomic_DNA"/>
</dbReference>
<gene>
    <name evidence="1" type="ORF">I7I51_00143</name>
</gene>